<organism evidence="4 5">
    <name type="scientific">Dactylosporangium siamense</name>
    <dbReference type="NCBI Taxonomy" id="685454"/>
    <lineage>
        <taxon>Bacteria</taxon>
        <taxon>Bacillati</taxon>
        <taxon>Actinomycetota</taxon>
        <taxon>Actinomycetes</taxon>
        <taxon>Micromonosporales</taxon>
        <taxon>Micromonosporaceae</taxon>
        <taxon>Dactylosporangium</taxon>
    </lineage>
</organism>
<evidence type="ECO:0000259" key="3">
    <source>
        <dbReference type="Pfam" id="PF13427"/>
    </source>
</evidence>
<evidence type="ECO:0000313" key="4">
    <source>
        <dbReference type="EMBL" id="GIG42128.1"/>
    </source>
</evidence>
<proteinExistence type="predicted"/>
<keyword evidence="5" id="KW-1185">Reference proteome</keyword>
<dbReference type="SUPFAM" id="SSF81301">
    <property type="entry name" value="Nucleotidyltransferase"/>
    <property type="match status" value="1"/>
</dbReference>
<dbReference type="Pfam" id="PF13427">
    <property type="entry name" value="AadA_C"/>
    <property type="match status" value="1"/>
</dbReference>
<dbReference type="AlphaFoldDB" id="A0A919PH38"/>
<dbReference type="GO" id="GO:0016779">
    <property type="term" value="F:nucleotidyltransferase activity"/>
    <property type="evidence" value="ECO:0007669"/>
    <property type="project" value="InterPro"/>
</dbReference>
<protein>
    <recommendedName>
        <fullName evidence="6">DUF4111 domain-containing protein</fullName>
    </recommendedName>
</protein>
<feature type="domain" description="Adenylyltransferase AadA C-terminal" evidence="3">
    <location>
        <begin position="162"/>
        <end position="221"/>
    </location>
</feature>
<evidence type="ECO:0000256" key="1">
    <source>
        <dbReference type="ARBA" id="ARBA00022679"/>
    </source>
</evidence>
<dbReference type="InterPro" id="IPR002934">
    <property type="entry name" value="Polymerase_NTP_transf_dom"/>
</dbReference>
<evidence type="ECO:0008006" key="6">
    <source>
        <dbReference type="Google" id="ProtNLM"/>
    </source>
</evidence>
<dbReference type="InterPro" id="IPR043519">
    <property type="entry name" value="NT_sf"/>
</dbReference>
<dbReference type="Pfam" id="PF01909">
    <property type="entry name" value="NTP_transf_2"/>
    <property type="match status" value="1"/>
</dbReference>
<accession>A0A919PH38</accession>
<feature type="domain" description="Polymerase nucleotidyl transferase" evidence="2">
    <location>
        <begin position="20"/>
        <end position="79"/>
    </location>
</feature>
<keyword evidence="1" id="KW-0808">Transferase</keyword>
<comment type="caution">
    <text evidence="4">The sequence shown here is derived from an EMBL/GenBank/DDBJ whole genome shotgun (WGS) entry which is preliminary data.</text>
</comment>
<evidence type="ECO:0000259" key="2">
    <source>
        <dbReference type="Pfam" id="PF01909"/>
    </source>
</evidence>
<dbReference type="InterPro" id="IPR025184">
    <property type="entry name" value="AadA_C"/>
</dbReference>
<dbReference type="CDD" id="cd05403">
    <property type="entry name" value="NT_KNTase_like"/>
    <property type="match status" value="1"/>
</dbReference>
<reference evidence="4" key="1">
    <citation type="submission" date="2021-01" db="EMBL/GenBank/DDBJ databases">
        <title>Whole genome shotgun sequence of Dactylosporangium siamense NBRC 106093.</title>
        <authorList>
            <person name="Komaki H."/>
            <person name="Tamura T."/>
        </authorList>
    </citation>
    <scope>NUCLEOTIDE SEQUENCE</scope>
    <source>
        <strain evidence="4">NBRC 106093</strain>
    </source>
</reference>
<name>A0A919PH38_9ACTN</name>
<dbReference type="EMBL" id="BONQ01000004">
    <property type="protein sequence ID" value="GIG42128.1"/>
    <property type="molecule type" value="Genomic_DNA"/>
</dbReference>
<sequence>MDGQMDFAGQIAAAVPDGLVAVILHGSLATGDFLAGRSDVDLLAVVATAVTDGQAGALERFVMGADLGDAAGMDLHVVTAAVAAHPGQAPPVELYVGRHPSGVEVDRDVAADPDLPVELAMARAGGRSLLGAAPVEVIGEIPAGWVLDRGRHWLTVWQGLTDDDEHAAHMVLTACRIWRFAATGVHCGKGDAARWAAARDPSMEVIGAALRRYTTGKRESIQPAAIGGLLDRVLRDTVWR</sequence>
<evidence type="ECO:0000313" key="5">
    <source>
        <dbReference type="Proteomes" id="UP000660611"/>
    </source>
</evidence>
<gene>
    <name evidence="4" type="ORF">Dsi01nite_001690</name>
</gene>
<dbReference type="Proteomes" id="UP000660611">
    <property type="component" value="Unassembled WGS sequence"/>
</dbReference>